<protein>
    <submittedName>
        <fullName evidence="5">Cyclic nucleotide-binding/CBS domain-containing protein</fullName>
    </submittedName>
</protein>
<keyword evidence="2" id="KW-0129">CBS domain</keyword>
<dbReference type="EMBL" id="SDWU01000009">
    <property type="protein sequence ID" value="RYC02310.1"/>
    <property type="molecule type" value="Genomic_DNA"/>
</dbReference>
<dbReference type="SUPFAM" id="SSF54631">
    <property type="entry name" value="CBS-domain pair"/>
    <property type="match status" value="1"/>
</dbReference>
<dbReference type="Pfam" id="PF03445">
    <property type="entry name" value="DUF294"/>
    <property type="match status" value="1"/>
</dbReference>
<dbReference type="InterPro" id="IPR000595">
    <property type="entry name" value="cNMP-bd_dom"/>
</dbReference>
<feature type="domain" description="CBS" evidence="4">
    <location>
        <begin position="226"/>
        <end position="286"/>
    </location>
</feature>
<dbReference type="InterPro" id="IPR018490">
    <property type="entry name" value="cNMP-bd_dom_sf"/>
</dbReference>
<comment type="caution">
    <text evidence="5">The sequence shown here is derived from an EMBL/GenBank/DDBJ whole genome shotgun (WGS) entry which is preliminary data.</text>
</comment>
<dbReference type="InterPro" id="IPR018821">
    <property type="entry name" value="DUF294_put_nucleoTrafse_sb-bd"/>
</dbReference>
<dbReference type="Pfam" id="PF10335">
    <property type="entry name" value="DUF294_C"/>
    <property type="match status" value="1"/>
</dbReference>
<reference evidence="5 6" key="1">
    <citation type="submission" date="2019-01" db="EMBL/GenBank/DDBJ databases">
        <title>Novel species of Nocardioides.</title>
        <authorList>
            <person name="Liu Q."/>
            <person name="Xin Y.-H."/>
        </authorList>
    </citation>
    <scope>NUCLEOTIDE SEQUENCE [LARGE SCALE GENOMIC DNA]</scope>
    <source>
        <strain evidence="5 6">CGMCC 4.6875</strain>
    </source>
</reference>
<dbReference type="PROSITE" id="PS51371">
    <property type="entry name" value="CBS"/>
    <property type="match status" value="2"/>
</dbReference>
<feature type="domain" description="CBS" evidence="4">
    <location>
        <begin position="162"/>
        <end position="222"/>
    </location>
</feature>
<dbReference type="InterPro" id="IPR005105">
    <property type="entry name" value="GlnD_Uridyltrans_N"/>
</dbReference>
<keyword evidence="6" id="KW-1185">Reference proteome</keyword>
<feature type="domain" description="Cyclic nucleotide-binding" evidence="3">
    <location>
        <begin position="19"/>
        <end position="117"/>
    </location>
</feature>
<dbReference type="AlphaFoldDB" id="A0A4Q2SFH0"/>
<dbReference type="PANTHER" id="PTHR48108">
    <property type="entry name" value="CBS DOMAIN-CONTAINING PROTEIN CBSX2, CHLOROPLASTIC"/>
    <property type="match status" value="1"/>
</dbReference>
<evidence type="ECO:0000259" key="4">
    <source>
        <dbReference type="PROSITE" id="PS51371"/>
    </source>
</evidence>
<dbReference type="Gene3D" id="2.60.120.10">
    <property type="entry name" value="Jelly Rolls"/>
    <property type="match status" value="1"/>
</dbReference>
<dbReference type="CDD" id="cd05401">
    <property type="entry name" value="NT_GlnE_GlnD_like"/>
    <property type="match status" value="1"/>
</dbReference>
<evidence type="ECO:0000256" key="2">
    <source>
        <dbReference type="PROSITE-ProRule" id="PRU00703"/>
    </source>
</evidence>
<dbReference type="OrthoDB" id="9789996at2"/>
<dbReference type="PANTHER" id="PTHR48108:SF31">
    <property type="entry name" value="CBS DOMAIN AND CYCLIC NUCLEOTIDE-REGULATED NUCLEOTIDYLTRANSFERASE"/>
    <property type="match status" value="1"/>
</dbReference>
<dbReference type="CDD" id="cd00038">
    <property type="entry name" value="CAP_ED"/>
    <property type="match status" value="1"/>
</dbReference>
<organism evidence="5 6">
    <name type="scientific">Nocardioides ganghwensis</name>
    <dbReference type="NCBI Taxonomy" id="252230"/>
    <lineage>
        <taxon>Bacteria</taxon>
        <taxon>Bacillati</taxon>
        <taxon>Actinomycetota</taxon>
        <taxon>Actinomycetes</taxon>
        <taxon>Propionibacteriales</taxon>
        <taxon>Nocardioidaceae</taxon>
        <taxon>Nocardioides</taxon>
    </lineage>
</organism>
<evidence type="ECO:0000259" key="3">
    <source>
        <dbReference type="PROSITE" id="PS50042"/>
    </source>
</evidence>
<dbReference type="Gene3D" id="3.10.580.10">
    <property type="entry name" value="CBS-domain"/>
    <property type="match status" value="1"/>
</dbReference>
<dbReference type="Pfam" id="PF00571">
    <property type="entry name" value="CBS"/>
    <property type="match status" value="2"/>
</dbReference>
<dbReference type="GO" id="GO:0008773">
    <property type="term" value="F:[protein-PII] uridylyltransferase activity"/>
    <property type="evidence" value="ECO:0007669"/>
    <property type="project" value="InterPro"/>
</dbReference>
<dbReference type="InterPro" id="IPR051462">
    <property type="entry name" value="CBS_domain-containing"/>
</dbReference>
<dbReference type="InterPro" id="IPR046342">
    <property type="entry name" value="CBS_dom_sf"/>
</dbReference>
<dbReference type="InterPro" id="IPR000644">
    <property type="entry name" value="CBS_dom"/>
</dbReference>
<dbReference type="Proteomes" id="UP000293291">
    <property type="component" value="Unassembled WGS sequence"/>
</dbReference>
<dbReference type="Pfam" id="PF00027">
    <property type="entry name" value="cNMP_binding"/>
    <property type="match status" value="1"/>
</dbReference>
<dbReference type="RefSeq" id="WP_129454923.1">
    <property type="nucleotide sequence ID" value="NZ_JACXYX010000005.1"/>
</dbReference>
<evidence type="ECO:0000313" key="5">
    <source>
        <dbReference type="EMBL" id="RYC02310.1"/>
    </source>
</evidence>
<dbReference type="SMART" id="SM00116">
    <property type="entry name" value="CBS"/>
    <property type="match status" value="2"/>
</dbReference>
<dbReference type="PROSITE" id="PS50042">
    <property type="entry name" value="CNMP_BINDING_3"/>
    <property type="match status" value="1"/>
</dbReference>
<dbReference type="SUPFAM" id="SSF51206">
    <property type="entry name" value="cAMP-binding domain-like"/>
    <property type="match status" value="1"/>
</dbReference>
<evidence type="ECO:0000256" key="1">
    <source>
        <dbReference type="ARBA" id="ARBA00022737"/>
    </source>
</evidence>
<name>A0A4Q2SFH0_9ACTN</name>
<dbReference type="CDD" id="cd04587">
    <property type="entry name" value="CBS_pair_CAP-ED_NT_Pol-beta-like_DUF294_assoc"/>
    <property type="match status" value="1"/>
</dbReference>
<keyword evidence="1" id="KW-0677">Repeat</keyword>
<evidence type="ECO:0000313" key="6">
    <source>
        <dbReference type="Proteomes" id="UP000293291"/>
    </source>
</evidence>
<gene>
    <name evidence="5" type="ORF">EUA07_09575</name>
</gene>
<accession>A0A4Q2SFH0</accession>
<dbReference type="InterPro" id="IPR014710">
    <property type="entry name" value="RmlC-like_jellyroll"/>
</dbReference>
<sequence length="624" mass="67036">MPLNVELAEIRDFLAAHAPFDSLPAAVLESIPPRLSIGYHRRGTVVLAAGSTAVELLVVRSGAVELRDGAGELVERGAAGTCIGGAALATGSPQPVTVHAIEDTLVLACPAEVFHQLRAQHADFASFFEHRAGRLREAVARQRREVTGPERSMMSSAVRDLVSRAPVSIRADASVLEAARLMSDERISSVLVTDGEALVGILTDRDLRTRVLAAAVDPAGPVSAVMTPDPATTRPDAPALEALLELVRRNIHHLPVVEDGRPTGMVTATDLLRLQQANPVFLVGDIAKAPDVATIAELATRLQRVVAGLVRQGTSAHDAGRVVTTVGDAIEQQVIALAEAELGAPPVPYAWLTLGSRARFEQALGPDQDHALLLHDDYRPELHGPWFGALAELVTSGLETIGYPRCRGDKMATNPRWRQPLGTWRAHVARWVGTPTPEAILEASVFFDLRHQYGDPDLTAELVAIERRAAKGAPIFLAHLAAAAASHHTPLGFFRGLVVDRSGEHRDTLDVKRGGINTVVEIARLHGLACGSDAMSTLARLEDAVAAGLVSPTLGADLRDAWEFLAHLRLRHQVEQVRAGRPADNWVDPSTLSHFEQRHLRAAFGVIRSAQGAIAQRYPVRELT</sequence>
<proteinExistence type="predicted"/>